<feature type="domain" description="DUF6089" evidence="1">
    <location>
        <begin position="4"/>
        <end position="227"/>
    </location>
</feature>
<dbReference type="OrthoDB" id="654178at2"/>
<name>A0A1A7R1G4_9FLAO</name>
<dbReference type="InterPro" id="IPR045743">
    <property type="entry name" value="DUF6089"/>
</dbReference>
<sequence>MRYIILIIFSFCLVPNVKAQIYEVGFFLGSSNFIGDVGDTKYIAPQRPAGGLLLKWNRSPRHAFRASFLLTELEGNDSASDDPRRIARDYDFRNTIMEISAGMEFNFLDFDQHSLEPQMTPYIYTGISTARHKNYFFQGGVQTYENTYSWAYGIPMVVGFKATTVKGLVLGAEIGVRYTFSDEIDGSVPDSSSRKPLSFGNLNSNDWYVFSGITLTYTFGEKPCYCSY</sequence>
<keyword evidence="3" id="KW-1185">Reference proteome</keyword>
<organism evidence="2 3">
    <name type="scientific">Gelidibacter algens</name>
    <dbReference type="NCBI Taxonomy" id="49280"/>
    <lineage>
        <taxon>Bacteria</taxon>
        <taxon>Pseudomonadati</taxon>
        <taxon>Bacteroidota</taxon>
        <taxon>Flavobacteriia</taxon>
        <taxon>Flavobacteriales</taxon>
        <taxon>Flavobacteriaceae</taxon>
        <taxon>Gelidibacter</taxon>
    </lineage>
</organism>
<dbReference type="Proteomes" id="UP000248987">
    <property type="component" value="Unassembled WGS sequence"/>
</dbReference>
<dbReference type="Pfam" id="PF19573">
    <property type="entry name" value="DUF6089"/>
    <property type="match status" value="1"/>
</dbReference>
<dbReference type="STRING" id="49280.A9996_08735"/>
<reference evidence="2 3" key="1">
    <citation type="submission" date="2018-06" db="EMBL/GenBank/DDBJ databases">
        <title>Genomic Encyclopedia of Archaeal and Bacterial Type Strains, Phase II (KMG-II): from individual species to whole genera.</title>
        <authorList>
            <person name="Goeker M."/>
        </authorList>
    </citation>
    <scope>NUCLEOTIDE SEQUENCE [LARGE SCALE GENOMIC DNA]</scope>
    <source>
        <strain evidence="2 3">DSM 12408</strain>
    </source>
</reference>
<protein>
    <recommendedName>
        <fullName evidence="1">DUF6089 domain-containing protein</fullName>
    </recommendedName>
</protein>
<evidence type="ECO:0000313" key="2">
    <source>
        <dbReference type="EMBL" id="RAJ19074.1"/>
    </source>
</evidence>
<evidence type="ECO:0000259" key="1">
    <source>
        <dbReference type="Pfam" id="PF19573"/>
    </source>
</evidence>
<evidence type="ECO:0000313" key="3">
    <source>
        <dbReference type="Proteomes" id="UP000248987"/>
    </source>
</evidence>
<dbReference type="InterPro" id="IPR011250">
    <property type="entry name" value="OMP/PagP_B-barrel"/>
</dbReference>
<proteinExistence type="predicted"/>
<dbReference type="AlphaFoldDB" id="A0A1A7R1G4"/>
<dbReference type="RefSeq" id="WP_066433255.1">
    <property type="nucleotide sequence ID" value="NZ_LZRN01000014.1"/>
</dbReference>
<accession>A0A1A7R1G4</accession>
<gene>
    <name evidence="2" type="ORF">LX77_03698</name>
</gene>
<dbReference type="EMBL" id="QLLQ01000025">
    <property type="protein sequence ID" value="RAJ19074.1"/>
    <property type="molecule type" value="Genomic_DNA"/>
</dbReference>
<comment type="caution">
    <text evidence="2">The sequence shown here is derived from an EMBL/GenBank/DDBJ whole genome shotgun (WGS) entry which is preliminary data.</text>
</comment>
<dbReference type="SUPFAM" id="SSF56925">
    <property type="entry name" value="OMPA-like"/>
    <property type="match status" value="1"/>
</dbReference>